<comment type="caution">
    <text evidence="1">The sequence shown here is derived from an EMBL/GenBank/DDBJ whole genome shotgun (WGS) entry which is preliminary data.</text>
</comment>
<evidence type="ECO:0000313" key="2">
    <source>
        <dbReference type="Proteomes" id="UP001054945"/>
    </source>
</evidence>
<gene>
    <name evidence="1" type="ORF">CEXT_57561</name>
</gene>
<evidence type="ECO:0000313" key="1">
    <source>
        <dbReference type="EMBL" id="GIX72296.1"/>
    </source>
</evidence>
<proteinExistence type="predicted"/>
<dbReference type="Proteomes" id="UP001054945">
    <property type="component" value="Unassembled WGS sequence"/>
</dbReference>
<organism evidence="1 2">
    <name type="scientific">Caerostris extrusa</name>
    <name type="common">Bark spider</name>
    <name type="synonym">Caerostris bankana</name>
    <dbReference type="NCBI Taxonomy" id="172846"/>
    <lineage>
        <taxon>Eukaryota</taxon>
        <taxon>Metazoa</taxon>
        <taxon>Ecdysozoa</taxon>
        <taxon>Arthropoda</taxon>
        <taxon>Chelicerata</taxon>
        <taxon>Arachnida</taxon>
        <taxon>Araneae</taxon>
        <taxon>Araneomorphae</taxon>
        <taxon>Entelegynae</taxon>
        <taxon>Araneoidea</taxon>
        <taxon>Araneidae</taxon>
        <taxon>Caerostris</taxon>
    </lineage>
</organism>
<feature type="non-terminal residue" evidence="1">
    <location>
        <position position="1"/>
    </location>
</feature>
<reference evidence="1 2" key="1">
    <citation type="submission" date="2021-06" db="EMBL/GenBank/DDBJ databases">
        <title>Caerostris extrusa draft genome.</title>
        <authorList>
            <person name="Kono N."/>
            <person name="Arakawa K."/>
        </authorList>
    </citation>
    <scope>NUCLEOTIDE SEQUENCE [LARGE SCALE GENOMIC DNA]</scope>
</reference>
<accession>A0AAV4MLF4</accession>
<sequence length="65" mass="7600">KIIPSKSIPEKRIEMSLLSLQELAHRQVSMGQFFWKRHGCTSIEDPFTLKQKELQYAFFSSKLSV</sequence>
<name>A0AAV4MLF4_CAEEX</name>
<dbReference type="EMBL" id="BPLR01019832">
    <property type="protein sequence ID" value="GIX72296.1"/>
    <property type="molecule type" value="Genomic_DNA"/>
</dbReference>
<keyword evidence="2" id="KW-1185">Reference proteome</keyword>
<dbReference type="AlphaFoldDB" id="A0AAV4MLF4"/>
<protein>
    <submittedName>
        <fullName evidence="1">Uncharacterized protein</fullName>
    </submittedName>
</protein>